<evidence type="ECO:0000313" key="2">
    <source>
        <dbReference type="WBParaSite" id="PS1159_v2.g8882.t1"/>
    </source>
</evidence>
<reference evidence="2" key="1">
    <citation type="submission" date="2022-11" db="UniProtKB">
        <authorList>
            <consortium name="WormBaseParasite"/>
        </authorList>
    </citation>
    <scope>IDENTIFICATION</scope>
</reference>
<proteinExistence type="predicted"/>
<organism evidence="1 2">
    <name type="scientific">Panagrolaimus sp. PS1159</name>
    <dbReference type="NCBI Taxonomy" id="55785"/>
    <lineage>
        <taxon>Eukaryota</taxon>
        <taxon>Metazoa</taxon>
        <taxon>Ecdysozoa</taxon>
        <taxon>Nematoda</taxon>
        <taxon>Chromadorea</taxon>
        <taxon>Rhabditida</taxon>
        <taxon>Tylenchina</taxon>
        <taxon>Panagrolaimomorpha</taxon>
        <taxon>Panagrolaimoidea</taxon>
        <taxon>Panagrolaimidae</taxon>
        <taxon>Panagrolaimus</taxon>
    </lineage>
</organism>
<evidence type="ECO:0000313" key="1">
    <source>
        <dbReference type="Proteomes" id="UP000887580"/>
    </source>
</evidence>
<protein>
    <submittedName>
        <fullName evidence="2">Major sperm protein</fullName>
    </submittedName>
</protein>
<dbReference type="Proteomes" id="UP000887580">
    <property type="component" value="Unplaced"/>
</dbReference>
<sequence length="172" mass="19301">MLYAEDDYDLYLAPRVAEYSPIKGGTSRHLMVNGTPDRMAIKVKCSNNQCYRVSPVYTCLEPGCSQRLQVIRDPGPPKVDKLIILYKKTTCKNAIEAFVSTNDENTEIKKALIALVSIKHRGSQQPNSKNDSQASNNNEENDEEKPIANGSTNQNLKVKDNNKKKEIKNSKK</sequence>
<name>A0AC35GUY5_9BILA</name>
<dbReference type="WBParaSite" id="PS1159_v2.g8882.t1">
    <property type="protein sequence ID" value="PS1159_v2.g8882.t1"/>
    <property type="gene ID" value="PS1159_v2.g8882"/>
</dbReference>
<accession>A0AC35GUY5</accession>